<proteinExistence type="predicted"/>
<keyword evidence="4" id="KW-1185">Reference proteome</keyword>
<organism evidence="3 4">
    <name type="scientific">Cichlidogyrus casuarinus</name>
    <dbReference type="NCBI Taxonomy" id="1844966"/>
    <lineage>
        <taxon>Eukaryota</taxon>
        <taxon>Metazoa</taxon>
        <taxon>Spiralia</taxon>
        <taxon>Lophotrochozoa</taxon>
        <taxon>Platyhelminthes</taxon>
        <taxon>Monogenea</taxon>
        <taxon>Monopisthocotylea</taxon>
        <taxon>Dactylogyridea</taxon>
        <taxon>Ancyrocephalidae</taxon>
        <taxon>Cichlidogyrus</taxon>
    </lineage>
</organism>
<dbReference type="Pfam" id="PF01344">
    <property type="entry name" value="Kelch_1"/>
    <property type="match status" value="1"/>
</dbReference>
<keyword evidence="1" id="KW-0880">Kelch repeat</keyword>
<dbReference type="InterPro" id="IPR015915">
    <property type="entry name" value="Kelch-typ_b-propeller"/>
</dbReference>
<dbReference type="EMBL" id="JBJKFK010000590">
    <property type="protein sequence ID" value="KAL3316152.1"/>
    <property type="molecule type" value="Genomic_DNA"/>
</dbReference>
<protein>
    <submittedName>
        <fullName evidence="3">Uncharacterized protein</fullName>
    </submittedName>
</protein>
<comment type="caution">
    <text evidence="3">The sequence shown here is derived from an EMBL/GenBank/DDBJ whole genome shotgun (WGS) entry which is preliminary data.</text>
</comment>
<evidence type="ECO:0000256" key="1">
    <source>
        <dbReference type="ARBA" id="ARBA00022441"/>
    </source>
</evidence>
<dbReference type="AlphaFoldDB" id="A0ABD2QA86"/>
<dbReference type="Gene3D" id="2.120.10.80">
    <property type="entry name" value="Kelch-type beta propeller"/>
    <property type="match status" value="2"/>
</dbReference>
<gene>
    <name evidence="3" type="ORF">Ciccas_005201</name>
</gene>
<sequence length="229" mass="25513">MLKMELTADFVDAVKEVAELFELPDLIRNLDDFQSLPVKDNKVTGKKLLLIGGPSTKDCQSLDLHQGDWTKGKVITNTCWCLQHDQGQPNMCWKELPNMPVAMKDFPMAALDGKIYAVRNDGLVDRYDTIANEWKTLETSMENSGTCATASSTKIYILDGKNQRVELPMLNHEHLNGSMVFCDNKLYVAGGETANGVSNVVEVYDVQTDEWKEINAMAFASQKCASVLL</sequence>
<evidence type="ECO:0000313" key="3">
    <source>
        <dbReference type="EMBL" id="KAL3316152.1"/>
    </source>
</evidence>
<keyword evidence="2" id="KW-0677">Repeat</keyword>
<dbReference type="PANTHER" id="PTHR45632">
    <property type="entry name" value="LD33804P"/>
    <property type="match status" value="1"/>
</dbReference>
<evidence type="ECO:0000256" key="2">
    <source>
        <dbReference type="ARBA" id="ARBA00022737"/>
    </source>
</evidence>
<accession>A0ABD2QA86</accession>
<dbReference type="Proteomes" id="UP001626550">
    <property type="component" value="Unassembled WGS sequence"/>
</dbReference>
<dbReference type="SUPFAM" id="SSF117281">
    <property type="entry name" value="Kelch motif"/>
    <property type="match status" value="1"/>
</dbReference>
<name>A0ABD2QA86_9PLAT</name>
<reference evidence="3 4" key="1">
    <citation type="submission" date="2024-11" db="EMBL/GenBank/DDBJ databases">
        <title>Adaptive evolution of stress response genes in parasites aligns with host niche diversity.</title>
        <authorList>
            <person name="Hahn C."/>
            <person name="Resl P."/>
        </authorList>
    </citation>
    <scope>NUCLEOTIDE SEQUENCE [LARGE SCALE GENOMIC DNA]</scope>
    <source>
        <strain evidence="3">EGGRZ-B1_66</strain>
        <tissue evidence="3">Body</tissue>
    </source>
</reference>
<evidence type="ECO:0000313" key="4">
    <source>
        <dbReference type="Proteomes" id="UP001626550"/>
    </source>
</evidence>
<dbReference type="InterPro" id="IPR006652">
    <property type="entry name" value="Kelch_1"/>
</dbReference>
<dbReference type="PANTHER" id="PTHR45632:SF3">
    <property type="entry name" value="KELCH-LIKE PROTEIN 32"/>
    <property type="match status" value="1"/>
</dbReference>